<reference evidence="1" key="1">
    <citation type="journal article" date="2019" name="Sci. Rep.">
        <title>Draft genome of Tanacetum cinerariifolium, the natural source of mosquito coil.</title>
        <authorList>
            <person name="Yamashiro T."/>
            <person name="Shiraishi A."/>
            <person name="Satake H."/>
            <person name="Nakayama K."/>
        </authorList>
    </citation>
    <scope>NUCLEOTIDE SEQUENCE</scope>
</reference>
<dbReference type="PANTHER" id="PTHR45023:SF4">
    <property type="entry name" value="GLYCINE-RICH PROTEIN-RELATED"/>
    <property type="match status" value="1"/>
</dbReference>
<organism evidence="1">
    <name type="scientific">Tanacetum cinerariifolium</name>
    <name type="common">Dalmatian daisy</name>
    <name type="synonym">Chrysanthemum cinerariifolium</name>
    <dbReference type="NCBI Taxonomy" id="118510"/>
    <lineage>
        <taxon>Eukaryota</taxon>
        <taxon>Viridiplantae</taxon>
        <taxon>Streptophyta</taxon>
        <taxon>Embryophyta</taxon>
        <taxon>Tracheophyta</taxon>
        <taxon>Spermatophyta</taxon>
        <taxon>Magnoliopsida</taxon>
        <taxon>eudicotyledons</taxon>
        <taxon>Gunneridae</taxon>
        <taxon>Pentapetalae</taxon>
        <taxon>asterids</taxon>
        <taxon>campanulids</taxon>
        <taxon>Asterales</taxon>
        <taxon>Asteraceae</taxon>
        <taxon>Asteroideae</taxon>
        <taxon>Anthemideae</taxon>
        <taxon>Anthemidinae</taxon>
        <taxon>Tanacetum</taxon>
    </lineage>
</organism>
<gene>
    <name evidence="1" type="ORF">Tci_064611</name>
</gene>
<sequence length="149" mass="17370">MLSSKWSTLNHHCQKFNAIYKRCNRLKKSGENEVDLMKQARGIYQDENKNNSFNHEKAWAVLRNHAKWDAPDSSSVDLTEDENVLDDHVFVINTDELFCPDARPRPLAAEKAFEASKEKDRTITRLEELRFLALSTKDLSPDDTYWIEL</sequence>
<proteinExistence type="predicted"/>
<dbReference type="AlphaFoldDB" id="A0A6L2P2L3"/>
<protein>
    <recommendedName>
        <fullName evidence="2">Glutathione S-transferase T3-like</fullName>
    </recommendedName>
</protein>
<evidence type="ECO:0008006" key="2">
    <source>
        <dbReference type="Google" id="ProtNLM"/>
    </source>
</evidence>
<accession>A0A6L2P2L3</accession>
<evidence type="ECO:0000313" key="1">
    <source>
        <dbReference type="EMBL" id="GEU92633.1"/>
    </source>
</evidence>
<name>A0A6L2P2L3_TANCI</name>
<dbReference type="PANTHER" id="PTHR45023">
    <property type="match status" value="1"/>
</dbReference>
<comment type="caution">
    <text evidence="1">The sequence shown here is derived from an EMBL/GenBank/DDBJ whole genome shotgun (WGS) entry which is preliminary data.</text>
</comment>
<dbReference type="EMBL" id="BKCJ010010676">
    <property type="protein sequence ID" value="GEU92633.1"/>
    <property type="molecule type" value="Genomic_DNA"/>
</dbReference>